<protein>
    <submittedName>
        <fullName evidence="2">Uncharacterized protein</fullName>
    </submittedName>
</protein>
<proteinExistence type="predicted"/>
<evidence type="ECO:0000313" key="2">
    <source>
        <dbReference type="EMBL" id="HJE14847.1"/>
    </source>
</evidence>
<dbReference type="Proteomes" id="UP000774947">
    <property type="component" value="Unassembled WGS sequence"/>
</dbReference>
<feature type="signal peptide" evidence="1">
    <location>
        <begin position="1"/>
        <end position="26"/>
    </location>
</feature>
<feature type="chain" id="PRO_5037485343" evidence="1">
    <location>
        <begin position="27"/>
        <end position="346"/>
    </location>
</feature>
<sequence length="346" mass="37143">MNKKTVSKLMVAGLALLLAGCGTQEASKSQDSGNTASSSSLLATKSSEKMSADNLSPQQSVSLVAAYAGNKYGNDWASMTKNAEKQGLKVNLYPTSKYKLSDNGQGVAYDVTAGGKSTGLVYTINNDDVNIYQNVKAGKTSNKLATVSKQDMVKYVNDKGQAKLVGNLAKNAQVVDKRAESAGTSSNGDTTSHQYGREGKVTVPAEMQGTWYSADYDSNSTITFGKNTITNDGSTSYIYKQNSSFLEGDQNMNQSVQDATKDWVSGNFVDLHGLHFLNIRGWCQTAGDGSSFAVHTETINGKQVKVLVAAGGAGFWTEGVYYQNKAMAQQQADKKFDDLHYMDDDD</sequence>
<gene>
    <name evidence="2" type="ORF">K8W17_02065</name>
</gene>
<accession>A0A921B2I5</accession>
<organism evidence="2 3">
    <name type="scientific">Lapidilactobacillus dextrinicus</name>
    <dbReference type="NCBI Taxonomy" id="51664"/>
    <lineage>
        <taxon>Bacteria</taxon>
        <taxon>Bacillati</taxon>
        <taxon>Bacillota</taxon>
        <taxon>Bacilli</taxon>
        <taxon>Lactobacillales</taxon>
        <taxon>Lactobacillaceae</taxon>
        <taxon>Lapidilactobacillus</taxon>
    </lineage>
</organism>
<evidence type="ECO:0000256" key="1">
    <source>
        <dbReference type="SAM" id="SignalP"/>
    </source>
</evidence>
<name>A0A921B2I5_9LACO</name>
<evidence type="ECO:0000313" key="3">
    <source>
        <dbReference type="Proteomes" id="UP000774947"/>
    </source>
</evidence>
<dbReference type="PROSITE" id="PS51257">
    <property type="entry name" value="PROKAR_LIPOPROTEIN"/>
    <property type="match status" value="1"/>
</dbReference>
<keyword evidence="1" id="KW-0732">Signal</keyword>
<reference evidence="2" key="1">
    <citation type="journal article" date="2021" name="PeerJ">
        <title>Extensive microbial diversity within the chicken gut microbiome revealed by metagenomics and culture.</title>
        <authorList>
            <person name="Gilroy R."/>
            <person name="Ravi A."/>
            <person name="Getino M."/>
            <person name="Pursley I."/>
            <person name="Horton D.L."/>
            <person name="Alikhan N.F."/>
            <person name="Baker D."/>
            <person name="Gharbi K."/>
            <person name="Hall N."/>
            <person name="Watson M."/>
            <person name="Adriaenssens E.M."/>
            <person name="Foster-Nyarko E."/>
            <person name="Jarju S."/>
            <person name="Secka A."/>
            <person name="Antonio M."/>
            <person name="Oren A."/>
            <person name="Chaudhuri R.R."/>
            <person name="La Ragione R."/>
            <person name="Hildebrand F."/>
            <person name="Pallen M.J."/>
        </authorList>
    </citation>
    <scope>NUCLEOTIDE SEQUENCE</scope>
    <source>
        <strain evidence="2">CHK173-2119</strain>
    </source>
</reference>
<comment type="caution">
    <text evidence="2">The sequence shown here is derived from an EMBL/GenBank/DDBJ whole genome shotgun (WGS) entry which is preliminary data.</text>
</comment>
<reference evidence="2" key="2">
    <citation type="submission" date="2021-09" db="EMBL/GenBank/DDBJ databases">
        <authorList>
            <person name="Gilroy R."/>
        </authorList>
    </citation>
    <scope>NUCLEOTIDE SEQUENCE</scope>
    <source>
        <strain evidence="2">CHK173-2119</strain>
    </source>
</reference>
<dbReference type="AlphaFoldDB" id="A0A921B2I5"/>
<dbReference type="EMBL" id="DYXY01000051">
    <property type="protein sequence ID" value="HJE14847.1"/>
    <property type="molecule type" value="Genomic_DNA"/>
</dbReference>